<protein>
    <submittedName>
        <fullName evidence="1">Uncharacterized protein</fullName>
    </submittedName>
</protein>
<dbReference type="EMBL" id="MLBF01000056">
    <property type="protein sequence ID" value="OLN27532.1"/>
    <property type="molecule type" value="Genomic_DNA"/>
</dbReference>
<proteinExistence type="predicted"/>
<name>A0A1Q8QJP5_9FIRM</name>
<dbReference type="Proteomes" id="UP000186102">
    <property type="component" value="Unassembled WGS sequence"/>
</dbReference>
<evidence type="ECO:0000313" key="2">
    <source>
        <dbReference type="Proteomes" id="UP000186102"/>
    </source>
</evidence>
<evidence type="ECO:0000313" key="1">
    <source>
        <dbReference type="EMBL" id="OLN27532.1"/>
    </source>
</evidence>
<gene>
    <name evidence="1" type="ORF">DSOL_4504</name>
</gene>
<sequence>MDKGISLNVSNVVRLLEEKSIMMAFLIGTKLNRHRIVMNVENHILGLQKE</sequence>
<dbReference type="AlphaFoldDB" id="A0A1Q8QJP5"/>
<comment type="caution">
    <text evidence="1">The sequence shown here is derived from an EMBL/GenBank/DDBJ whole genome shotgun (WGS) entry which is preliminary data.</text>
</comment>
<reference evidence="1 2" key="1">
    <citation type="submission" date="2016-09" db="EMBL/GenBank/DDBJ databases">
        <title>Complete genome of Desulfosporosinus sp. OL.</title>
        <authorList>
            <person name="Mardanov A."/>
            <person name="Beletsky A."/>
            <person name="Panova A."/>
            <person name="Karnachuk O."/>
            <person name="Ravin N."/>
        </authorList>
    </citation>
    <scope>NUCLEOTIDE SEQUENCE [LARGE SCALE GENOMIC DNA]</scope>
    <source>
        <strain evidence="1 2">OL</strain>
    </source>
</reference>
<accession>A0A1Q8QJP5</accession>
<dbReference type="STRING" id="1888891.DSOL_4504"/>
<keyword evidence="2" id="KW-1185">Reference proteome</keyword>
<organism evidence="1 2">
    <name type="scientific">Desulfosporosinus metallidurans</name>
    <dbReference type="NCBI Taxonomy" id="1888891"/>
    <lineage>
        <taxon>Bacteria</taxon>
        <taxon>Bacillati</taxon>
        <taxon>Bacillota</taxon>
        <taxon>Clostridia</taxon>
        <taxon>Eubacteriales</taxon>
        <taxon>Desulfitobacteriaceae</taxon>
        <taxon>Desulfosporosinus</taxon>
    </lineage>
</organism>